<proteinExistence type="predicted"/>
<dbReference type="Proteomes" id="UP000295783">
    <property type="component" value="Unassembled WGS sequence"/>
</dbReference>
<dbReference type="Gene3D" id="3.30.1370.110">
    <property type="match status" value="1"/>
</dbReference>
<sequence>MAGGDKIGRRGLGADELALWQAVAKSVTPLKRRRRKKAPAATEPSPAPEKKAAAPPAKRPRASKAPAPPPTAKTPAVKPPAPLITAPGPLPGIDKRQAERFRRGQIPIEGRIDLHGRTQAEAHDALHRFIERAHKAGKRQLLVITGKGAMKSEGGILKANVPRWLNEPSLRRHILAISEARPEHGGAGALYVLLKREK</sequence>
<gene>
    <name evidence="3" type="ORF">A8950_2067</name>
</gene>
<evidence type="ECO:0000259" key="2">
    <source>
        <dbReference type="PROSITE" id="PS50828"/>
    </source>
</evidence>
<dbReference type="InterPro" id="IPR002625">
    <property type="entry name" value="Smr_dom"/>
</dbReference>
<dbReference type="AlphaFoldDB" id="A0A4R6WXD1"/>
<evidence type="ECO:0000256" key="1">
    <source>
        <dbReference type="SAM" id="MobiDB-lite"/>
    </source>
</evidence>
<dbReference type="SUPFAM" id="SSF160443">
    <property type="entry name" value="SMR domain-like"/>
    <property type="match status" value="1"/>
</dbReference>
<dbReference type="PANTHER" id="PTHR35562">
    <property type="entry name" value="DNA ENDONUCLEASE SMRA-RELATED"/>
    <property type="match status" value="1"/>
</dbReference>
<keyword evidence="3" id="KW-0255">Endonuclease</keyword>
<comment type="caution">
    <text evidence="3">The sequence shown here is derived from an EMBL/GenBank/DDBJ whole genome shotgun (WGS) entry which is preliminary data.</text>
</comment>
<dbReference type="Pfam" id="PF01713">
    <property type="entry name" value="Smr"/>
    <property type="match status" value="1"/>
</dbReference>
<dbReference type="EMBL" id="SNYW01000008">
    <property type="protein sequence ID" value="TDQ82245.1"/>
    <property type="molecule type" value="Genomic_DNA"/>
</dbReference>
<dbReference type="OrthoDB" id="7165597at2"/>
<dbReference type="PROSITE" id="PS50828">
    <property type="entry name" value="SMR"/>
    <property type="match status" value="1"/>
</dbReference>
<protein>
    <submittedName>
        <fullName evidence="3">DNA-nicking Smr family endonuclease</fullName>
    </submittedName>
</protein>
<feature type="domain" description="Smr" evidence="2">
    <location>
        <begin position="112"/>
        <end position="195"/>
    </location>
</feature>
<dbReference type="PANTHER" id="PTHR35562:SF2">
    <property type="entry name" value="DNA ENDONUCLEASE SMRA-RELATED"/>
    <property type="match status" value="1"/>
</dbReference>
<evidence type="ECO:0000313" key="4">
    <source>
        <dbReference type="Proteomes" id="UP000295783"/>
    </source>
</evidence>
<dbReference type="InterPro" id="IPR036063">
    <property type="entry name" value="Smr_dom_sf"/>
</dbReference>
<feature type="compositionally biased region" description="Pro residues" evidence="1">
    <location>
        <begin position="66"/>
        <end position="82"/>
    </location>
</feature>
<keyword evidence="4" id="KW-1185">Reference proteome</keyword>
<accession>A0A4R6WXD1</accession>
<name>A0A4R6WXD1_9PROT</name>
<dbReference type="GO" id="GO:0004519">
    <property type="term" value="F:endonuclease activity"/>
    <property type="evidence" value="ECO:0007669"/>
    <property type="project" value="UniProtKB-KW"/>
</dbReference>
<reference evidence="3 4" key="1">
    <citation type="submission" date="2019-03" db="EMBL/GenBank/DDBJ databases">
        <title>Genomic Encyclopedia of Type Strains, Phase III (KMG-III): the genomes of soil and plant-associated and newly described type strains.</title>
        <authorList>
            <person name="Whitman W."/>
        </authorList>
    </citation>
    <scope>NUCLEOTIDE SEQUENCE [LARGE SCALE GENOMIC DNA]</scope>
    <source>
        <strain evidence="3 4">CGMCC 1.7660</strain>
    </source>
</reference>
<feature type="region of interest" description="Disordered" evidence="1">
    <location>
        <begin position="24"/>
        <end position="94"/>
    </location>
</feature>
<keyword evidence="3" id="KW-0540">Nuclease</keyword>
<dbReference type="SMART" id="SM00463">
    <property type="entry name" value="SMR"/>
    <property type="match status" value="1"/>
</dbReference>
<evidence type="ECO:0000313" key="3">
    <source>
        <dbReference type="EMBL" id="TDQ82245.1"/>
    </source>
</evidence>
<dbReference type="RefSeq" id="WP_133613537.1">
    <property type="nucleotide sequence ID" value="NZ_SNYW01000008.1"/>
</dbReference>
<keyword evidence="3" id="KW-0378">Hydrolase</keyword>
<organism evidence="3 4">
    <name type="scientific">Dongia mobilis</name>
    <dbReference type="NCBI Taxonomy" id="578943"/>
    <lineage>
        <taxon>Bacteria</taxon>
        <taxon>Pseudomonadati</taxon>
        <taxon>Pseudomonadota</taxon>
        <taxon>Alphaproteobacteria</taxon>
        <taxon>Rhodospirillales</taxon>
        <taxon>Dongiaceae</taxon>
        <taxon>Dongia</taxon>
    </lineage>
</organism>